<organism evidence="11 13">
    <name type="scientific">Yersinia enterocolitica</name>
    <dbReference type="NCBI Taxonomy" id="630"/>
    <lineage>
        <taxon>Bacteria</taxon>
        <taxon>Pseudomonadati</taxon>
        <taxon>Pseudomonadota</taxon>
        <taxon>Gammaproteobacteria</taxon>
        <taxon>Enterobacterales</taxon>
        <taxon>Yersiniaceae</taxon>
        <taxon>Yersinia</taxon>
    </lineage>
</organism>
<evidence type="ECO:0000256" key="4">
    <source>
        <dbReference type="ARBA" id="ARBA00022692"/>
    </source>
</evidence>
<evidence type="ECO:0000256" key="5">
    <source>
        <dbReference type="ARBA" id="ARBA00022729"/>
    </source>
</evidence>
<dbReference type="AlphaFoldDB" id="A0A9P1V3H7"/>
<evidence type="ECO:0000256" key="2">
    <source>
        <dbReference type="ARBA" id="ARBA00004442"/>
    </source>
</evidence>
<evidence type="ECO:0000313" key="12">
    <source>
        <dbReference type="EMBL" id="ELI8102298.1"/>
    </source>
</evidence>
<dbReference type="InterPro" id="IPR005594">
    <property type="entry name" value="YadA_C"/>
</dbReference>
<keyword evidence="5 9" id="KW-0732">Signal</keyword>
<dbReference type="SUPFAM" id="SSF54523">
    <property type="entry name" value="Pili subunits"/>
    <property type="match status" value="1"/>
</dbReference>
<dbReference type="InterPro" id="IPR045584">
    <property type="entry name" value="Pilin-like"/>
</dbReference>
<sequence length="248" mass="25571">MKRSKLALVIALGSIFSTAAYATLTAPEDVAGYNHLWGASVVGSIREAQELADKTNILANDNAGRIQLLEDEPKPIDGKDGLNGTNGTNGKDGADGKDGQNGANGKDGAVGATGAAGLNGTDHHNDVVVQKNTAAVSQNTQRLSNQEMRISTLASQDNQEFANLKAEVDNNQSRSDAGIAGVAAMANIPQVQESQQFAMGAGVGGYGSENALAVGASFHATQNTIVKLTVSNDTQHNFGWGAGTSYGW</sequence>
<keyword evidence="3" id="KW-1134">Transmembrane beta strand</keyword>
<accession>A0A9P1V3H7</accession>
<reference evidence="11 13" key="1">
    <citation type="submission" date="2015-03" db="EMBL/GenBank/DDBJ databases">
        <authorList>
            <consortium name="Pathogen Informatics"/>
            <person name="Murphy D."/>
        </authorList>
    </citation>
    <scope>NUCLEOTIDE SEQUENCE [LARGE SCALE GENOMIC DNA]</scope>
    <source>
        <strain evidence="11 13">IP27818</strain>
    </source>
</reference>
<evidence type="ECO:0000256" key="1">
    <source>
        <dbReference type="ARBA" id="ARBA00004241"/>
    </source>
</evidence>
<dbReference type="Proteomes" id="UP000041356">
    <property type="component" value="Unassembled WGS sequence"/>
</dbReference>
<reference evidence="12" key="2">
    <citation type="submission" date="2023-02" db="EMBL/GenBank/DDBJ databases">
        <authorList>
            <person name="Ashton P.M."/>
            <person name="Dallman T."/>
            <person name="Nair S."/>
            <person name="De Pinna E."/>
            <person name="Peters T."/>
            <person name="Grant K."/>
        </authorList>
    </citation>
    <scope>NUCLEOTIDE SEQUENCE</scope>
    <source>
        <strain evidence="12">01103883</strain>
    </source>
</reference>
<evidence type="ECO:0000259" key="10">
    <source>
        <dbReference type="Pfam" id="PF03895"/>
    </source>
</evidence>
<keyword evidence="7" id="KW-0998">Cell outer membrane</keyword>
<dbReference type="RefSeq" id="WP_050131257.1">
    <property type="nucleotide sequence ID" value="NZ_CP124238.1"/>
</dbReference>
<dbReference type="Gene3D" id="3.30.1300.30">
    <property type="entry name" value="GSPII I/J protein-like"/>
    <property type="match status" value="1"/>
</dbReference>
<dbReference type="GO" id="GO:0009279">
    <property type="term" value="C:cell outer membrane"/>
    <property type="evidence" value="ECO:0007669"/>
    <property type="project" value="UniProtKB-SubCell"/>
</dbReference>
<evidence type="ECO:0000256" key="9">
    <source>
        <dbReference type="SAM" id="SignalP"/>
    </source>
</evidence>
<dbReference type="Proteomes" id="UP001182355">
    <property type="component" value="Unassembled WGS sequence"/>
</dbReference>
<comment type="caution">
    <text evidence="11">The sequence shown here is derived from an EMBL/GenBank/DDBJ whole genome shotgun (WGS) entry which is preliminary data.</text>
</comment>
<evidence type="ECO:0000256" key="6">
    <source>
        <dbReference type="ARBA" id="ARBA00023136"/>
    </source>
</evidence>
<keyword evidence="6" id="KW-0472">Membrane</keyword>
<gene>
    <name evidence="11" type="ORF">ERS137939_02575</name>
    <name evidence="12" type="ORF">RSF11_001997</name>
</gene>
<feature type="chain" id="PRO_5040217547" evidence="9">
    <location>
        <begin position="23"/>
        <end position="248"/>
    </location>
</feature>
<keyword evidence="4" id="KW-0812">Transmembrane</keyword>
<evidence type="ECO:0000256" key="7">
    <source>
        <dbReference type="ARBA" id="ARBA00023237"/>
    </source>
</evidence>
<dbReference type="GO" id="GO:0009986">
    <property type="term" value="C:cell surface"/>
    <property type="evidence" value="ECO:0007669"/>
    <property type="project" value="UniProtKB-SubCell"/>
</dbReference>
<feature type="domain" description="Trimeric autotransporter adhesin YadA-like C-terminal membrane anchor" evidence="10">
    <location>
        <begin position="189"/>
        <end position="248"/>
    </location>
</feature>
<evidence type="ECO:0000256" key="3">
    <source>
        <dbReference type="ARBA" id="ARBA00022452"/>
    </source>
</evidence>
<evidence type="ECO:0000313" key="11">
    <source>
        <dbReference type="EMBL" id="CNF85344.1"/>
    </source>
</evidence>
<dbReference type="Pfam" id="PF03895">
    <property type="entry name" value="YadA_anchor"/>
    <property type="match status" value="1"/>
</dbReference>
<feature type="compositionally biased region" description="Basic and acidic residues" evidence="8">
    <location>
        <begin position="71"/>
        <end position="80"/>
    </location>
</feature>
<evidence type="ECO:0000256" key="8">
    <source>
        <dbReference type="SAM" id="MobiDB-lite"/>
    </source>
</evidence>
<name>A0A9P1V3H7_YEREN</name>
<comment type="subcellular location">
    <subcellularLocation>
        <location evidence="2">Cell outer membrane</location>
    </subcellularLocation>
    <subcellularLocation>
        <location evidence="1">Cell surface</location>
    </subcellularLocation>
</comment>
<dbReference type="EMBL" id="ABNAVX010000009">
    <property type="protein sequence ID" value="ELI8102298.1"/>
    <property type="molecule type" value="Genomic_DNA"/>
</dbReference>
<feature type="signal peptide" evidence="9">
    <location>
        <begin position="1"/>
        <end position="22"/>
    </location>
</feature>
<evidence type="ECO:0000313" key="13">
    <source>
        <dbReference type="Proteomes" id="UP000041356"/>
    </source>
</evidence>
<dbReference type="Pfam" id="PF01391">
    <property type="entry name" value="Collagen"/>
    <property type="match status" value="1"/>
</dbReference>
<dbReference type="EMBL" id="CPZF01000006">
    <property type="protein sequence ID" value="CNF85344.1"/>
    <property type="molecule type" value="Genomic_DNA"/>
</dbReference>
<feature type="region of interest" description="Disordered" evidence="8">
    <location>
        <begin position="70"/>
        <end position="123"/>
    </location>
</feature>
<proteinExistence type="predicted"/>
<protein>
    <submittedName>
        <fullName evidence="11">Hemagluttinin domain-containing protein</fullName>
    </submittedName>
    <submittedName>
        <fullName evidence="12">YadA C-terminal domain-containing protein</fullName>
    </submittedName>
</protein>
<dbReference type="InterPro" id="IPR008160">
    <property type="entry name" value="Collagen"/>
</dbReference>